<accession>A0A6G9YQU4</accession>
<dbReference type="SUPFAM" id="SSF51905">
    <property type="entry name" value="FAD/NAD(P)-binding domain"/>
    <property type="match status" value="1"/>
</dbReference>
<reference evidence="6 7" key="1">
    <citation type="journal article" date="2019" name="ACS Chem. Biol.">
        <title>Identification and Mobilization of a Cryptic Antibiotic Biosynthesis Gene Locus from a Human-Pathogenic Nocardia Isolate.</title>
        <authorList>
            <person name="Herisse M."/>
            <person name="Ishida K."/>
            <person name="Porter J.L."/>
            <person name="Howden B."/>
            <person name="Hertweck C."/>
            <person name="Stinear T.P."/>
            <person name="Pidot S.J."/>
        </authorList>
    </citation>
    <scope>NUCLEOTIDE SEQUENCE [LARGE SCALE GENOMIC DNA]</scope>
    <source>
        <strain evidence="6 7">AUSMDU00012717</strain>
    </source>
</reference>
<dbReference type="GO" id="GO:0008202">
    <property type="term" value="P:steroid metabolic process"/>
    <property type="evidence" value="ECO:0007669"/>
    <property type="project" value="UniProtKB-ARBA"/>
</dbReference>
<keyword evidence="2" id="KW-0285">Flavoprotein</keyword>
<dbReference type="SUPFAM" id="SSF56425">
    <property type="entry name" value="Succinate dehydrogenase/fumarate reductase flavoprotein, catalytic domain"/>
    <property type="match status" value="1"/>
</dbReference>
<dbReference type="EMBL" id="CP046172">
    <property type="protein sequence ID" value="QIS15467.1"/>
    <property type="molecule type" value="Genomic_DNA"/>
</dbReference>
<dbReference type="InterPro" id="IPR036188">
    <property type="entry name" value="FAD/NAD-bd_sf"/>
</dbReference>
<keyword evidence="4" id="KW-0560">Oxidoreductase</keyword>
<sequence length="537" mass="56263">MEDVDVVVIGSGAAGLAAALAAADGGAEVVVLEASARWGGSTAVSGGQIWAPANHRMREAGCPDSAENALTYCRAAAPGRPDDLIETFVRAVPETVRFLEERTPIELSVVTAYPDTFVELPGGHSSRHLEVRPVAVGDLGVIDELVWPAPLFAPVLTNQEVFEHSLFAGGPPPLELIAQRSSAEVVTLGAGLIIGLLHGCRAMGVGLVRGCRVVELLRADNGRIAGVRAEQGGAARTVRARRGVILATGGFEHDADLRSRLLSGPLTHPVTPPVQNGDGLRLAGQIGAAMAYPGEYWSWPAYQVPGTVWPDSDATPQAQLVLPERLLPHVLWVNAAGHRFVNESSHNCAAAFAELDPNTHRLRNLPAWAIGDAQFRAKYSVAGIPAGAQAPDWLIQADNLRDLATRLGIDPDALASTITRFNNMAATGHDEDFGRGRSRYEHAFGDPAAAHPNLGPVGEPPFFALPVHPGAVGTKGGARIDRHARVLDWTGQAIPGLYAAGNAAAAVFGPGIIAGGLTIASALTWGRIAGRDAARTH</sequence>
<name>A0A6G9YQU4_9NOCA</name>
<dbReference type="GO" id="GO:0033765">
    <property type="term" value="F:steroid dehydrogenase activity, acting on the CH-CH group of donors"/>
    <property type="evidence" value="ECO:0007669"/>
    <property type="project" value="UniProtKB-ARBA"/>
</dbReference>
<evidence type="ECO:0000313" key="7">
    <source>
        <dbReference type="Proteomes" id="UP000503540"/>
    </source>
</evidence>
<evidence type="ECO:0000256" key="3">
    <source>
        <dbReference type="ARBA" id="ARBA00022827"/>
    </source>
</evidence>
<comment type="cofactor">
    <cofactor evidence="1">
        <name>FAD</name>
        <dbReference type="ChEBI" id="CHEBI:57692"/>
    </cofactor>
</comment>
<dbReference type="InterPro" id="IPR027477">
    <property type="entry name" value="Succ_DH/fumarate_Rdtase_cat_sf"/>
</dbReference>
<protein>
    <submittedName>
        <fullName evidence="6">FAD-dependent oxidoreductase</fullName>
    </submittedName>
</protein>
<evidence type="ECO:0000256" key="4">
    <source>
        <dbReference type="ARBA" id="ARBA00023002"/>
    </source>
</evidence>
<dbReference type="KEGG" id="nah:F5544_38210"/>
<proteinExistence type="predicted"/>
<dbReference type="AlphaFoldDB" id="A0A6G9YQU4"/>
<keyword evidence="3" id="KW-0274">FAD</keyword>
<evidence type="ECO:0000259" key="5">
    <source>
        <dbReference type="Pfam" id="PF00890"/>
    </source>
</evidence>
<dbReference type="PANTHER" id="PTHR43400:SF10">
    <property type="entry name" value="3-OXOSTEROID 1-DEHYDROGENASE"/>
    <property type="match status" value="1"/>
</dbReference>
<dbReference type="PANTHER" id="PTHR43400">
    <property type="entry name" value="FUMARATE REDUCTASE"/>
    <property type="match status" value="1"/>
</dbReference>
<dbReference type="InterPro" id="IPR050315">
    <property type="entry name" value="FAD-oxidoreductase_2"/>
</dbReference>
<gene>
    <name evidence="6" type="ORF">F5544_38210</name>
</gene>
<dbReference type="RefSeq" id="WP_167477707.1">
    <property type="nucleotide sequence ID" value="NZ_CP046172.1"/>
</dbReference>
<dbReference type="Pfam" id="PF00890">
    <property type="entry name" value="FAD_binding_2"/>
    <property type="match status" value="1"/>
</dbReference>
<dbReference type="Proteomes" id="UP000503540">
    <property type="component" value="Chromosome"/>
</dbReference>
<keyword evidence="7" id="KW-1185">Reference proteome</keyword>
<dbReference type="Gene3D" id="3.90.700.10">
    <property type="entry name" value="Succinate dehydrogenase/fumarate reductase flavoprotein, catalytic domain"/>
    <property type="match status" value="1"/>
</dbReference>
<evidence type="ECO:0000256" key="2">
    <source>
        <dbReference type="ARBA" id="ARBA00022630"/>
    </source>
</evidence>
<dbReference type="InterPro" id="IPR003953">
    <property type="entry name" value="FAD-dep_OxRdtase_2_FAD-bd"/>
</dbReference>
<dbReference type="Gene3D" id="3.50.50.60">
    <property type="entry name" value="FAD/NAD(P)-binding domain"/>
    <property type="match status" value="2"/>
</dbReference>
<organism evidence="6 7">
    <name type="scientific">Nocardia arthritidis</name>
    <dbReference type="NCBI Taxonomy" id="228602"/>
    <lineage>
        <taxon>Bacteria</taxon>
        <taxon>Bacillati</taxon>
        <taxon>Actinomycetota</taxon>
        <taxon>Actinomycetes</taxon>
        <taxon>Mycobacteriales</taxon>
        <taxon>Nocardiaceae</taxon>
        <taxon>Nocardia</taxon>
    </lineage>
</organism>
<evidence type="ECO:0000313" key="6">
    <source>
        <dbReference type="EMBL" id="QIS15467.1"/>
    </source>
</evidence>
<evidence type="ECO:0000256" key="1">
    <source>
        <dbReference type="ARBA" id="ARBA00001974"/>
    </source>
</evidence>
<feature type="domain" description="FAD-dependent oxidoreductase 2 FAD-binding" evidence="5">
    <location>
        <begin position="5"/>
        <end position="510"/>
    </location>
</feature>
<dbReference type="PRINTS" id="PR00411">
    <property type="entry name" value="PNDRDTASEI"/>
</dbReference>